<dbReference type="KEGG" id="nfn:NFRAN_1003"/>
<evidence type="ECO:0000259" key="1">
    <source>
        <dbReference type="Pfam" id="PF24038"/>
    </source>
</evidence>
<dbReference type="InterPro" id="IPR055771">
    <property type="entry name" value="DUF7347"/>
</dbReference>
<dbReference type="CDD" id="cd00090">
    <property type="entry name" value="HTH_ARSR"/>
    <property type="match status" value="1"/>
</dbReference>
<dbReference type="Pfam" id="PF24038">
    <property type="entry name" value="DUF7347"/>
    <property type="match status" value="1"/>
</dbReference>
<dbReference type="InterPro" id="IPR036390">
    <property type="entry name" value="WH_DNA-bd_sf"/>
</dbReference>
<feature type="domain" description="DUF7347" evidence="1">
    <location>
        <begin position="11"/>
        <end position="71"/>
    </location>
</feature>
<keyword evidence="3" id="KW-1185">Reference proteome</keyword>
<reference evidence="2 3" key="1">
    <citation type="submission" date="2019-02" db="EMBL/GenBank/DDBJ databases">
        <authorList>
            <person name="Lehtovirta-Morley E L."/>
        </authorList>
    </citation>
    <scope>NUCLEOTIDE SEQUENCE [LARGE SCALE GENOMIC DNA]</scope>
    <source>
        <strain evidence="2">NFRAN1</strain>
    </source>
</reference>
<dbReference type="AlphaFoldDB" id="A0A484IBB4"/>
<dbReference type="Proteomes" id="UP000294299">
    <property type="component" value="Chromosome NFRAN"/>
</dbReference>
<accession>A0A484IBB4</accession>
<dbReference type="EMBL" id="LR216287">
    <property type="protein sequence ID" value="VFJ13325.1"/>
    <property type="molecule type" value="Genomic_DNA"/>
</dbReference>
<evidence type="ECO:0000313" key="3">
    <source>
        <dbReference type="Proteomes" id="UP000294299"/>
    </source>
</evidence>
<dbReference type="SUPFAM" id="SSF46785">
    <property type="entry name" value="Winged helix' DNA-binding domain"/>
    <property type="match status" value="1"/>
</dbReference>
<proteinExistence type="predicted"/>
<dbReference type="InterPro" id="IPR036388">
    <property type="entry name" value="WH-like_DNA-bd_sf"/>
</dbReference>
<organism evidence="2 3">
    <name type="scientific">Candidatus Nitrosocosmicus franklandianus</name>
    <dbReference type="NCBI Taxonomy" id="1798806"/>
    <lineage>
        <taxon>Archaea</taxon>
        <taxon>Nitrososphaerota</taxon>
        <taxon>Nitrososphaeria</taxon>
        <taxon>Nitrososphaerales</taxon>
        <taxon>Nitrososphaeraceae</taxon>
        <taxon>Candidatus Nitrosocosmicus</taxon>
    </lineage>
</organism>
<dbReference type="Gene3D" id="1.10.10.10">
    <property type="entry name" value="Winged helix-like DNA-binding domain superfamily/Winged helix DNA-binding domain"/>
    <property type="match status" value="1"/>
</dbReference>
<protein>
    <submittedName>
        <fullName evidence="2">Bacterial regulatory protein, arsR family</fullName>
    </submittedName>
</protein>
<name>A0A484IBB4_9ARCH</name>
<gene>
    <name evidence="2" type="ORF">NFRAN_1003</name>
</gene>
<evidence type="ECO:0000313" key="2">
    <source>
        <dbReference type="EMBL" id="VFJ13325.1"/>
    </source>
</evidence>
<sequence length="89" mass="10330">MELMDDTQLRAKRTRIKILRAIVKKNGSACFSEIRSITGLSTGSIYYHLERMKNYVLKNSKHYVITKEGIDLLVELDKKKDFVLSKKPI</sequence>
<dbReference type="InterPro" id="IPR011991">
    <property type="entry name" value="ArsR-like_HTH"/>
</dbReference>